<dbReference type="Gene3D" id="3.40.190.290">
    <property type="match status" value="1"/>
</dbReference>
<dbReference type="Pfam" id="PF00126">
    <property type="entry name" value="HTH_1"/>
    <property type="match status" value="1"/>
</dbReference>
<evidence type="ECO:0000256" key="3">
    <source>
        <dbReference type="ARBA" id="ARBA00023125"/>
    </source>
</evidence>
<evidence type="ECO:0000256" key="1">
    <source>
        <dbReference type="ARBA" id="ARBA00009437"/>
    </source>
</evidence>
<dbReference type="OrthoDB" id="9808620at2"/>
<keyword evidence="2" id="KW-0805">Transcription regulation</keyword>
<evidence type="ECO:0000313" key="6">
    <source>
        <dbReference type="EMBL" id="SFH93353.1"/>
    </source>
</evidence>
<dbReference type="InterPro" id="IPR005119">
    <property type="entry name" value="LysR_subst-bd"/>
</dbReference>
<evidence type="ECO:0000256" key="4">
    <source>
        <dbReference type="ARBA" id="ARBA00023163"/>
    </source>
</evidence>
<evidence type="ECO:0000256" key="2">
    <source>
        <dbReference type="ARBA" id="ARBA00023015"/>
    </source>
</evidence>
<sequence length="301" mass="31517">MTTRPDVTALELLVRVAETGSLGAAARAMSMAQPNASRSLTRLERRLDLRLLVRSTSGSRLTTEGQVVAAWARDALTALDRVALGARSLVAEQAAQLTVSASLTVAEYLAPRWLAAFRRAHPDQHVSLDVGNSGRVLDQVLAGRASLGFVESPSVPRTVTSTVVARDTLVVVVAPSHPWARRRTPLRPADLVAADLALREAGSGTRETLERALAKAGLALGAAQLELASTAALKAAASEGETPAVLSELSVVAEVMTGQLVVVAVRDLDLTRALRAVWLPSRRPSGASAELLAIARAQGGS</sequence>
<organism evidence="6 7">
    <name type="scientific">Nocardioides psychrotolerans</name>
    <dbReference type="NCBI Taxonomy" id="1005945"/>
    <lineage>
        <taxon>Bacteria</taxon>
        <taxon>Bacillati</taxon>
        <taxon>Actinomycetota</taxon>
        <taxon>Actinomycetes</taxon>
        <taxon>Propionibacteriales</taxon>
        <taxon>Nocardioidaceae</taxon>
        <taxon>Nocardioides</taxon>
    </lineage>
</organism>
<dbReference type="PANTHER" id="PTHR30126">
    <property type="entry name" value="HTH-TYPE TRANSCRIPTIONAL REGULATOR"/>
    <property type="match status" value="1"/>
</dbReference>
<evidence type="ECO:0000259" key="5">
    <source>
        <dbReference type="PROSITE" id="PS50931"/>
    </source>
</evidence>
<protein>
    <submittedName>
        <fullName evidence="6">DNA-binding transcriptional regulator, LysR family</fullName>
    </submittedName>
</protein>
<dbReference type="Gene3D" id="1.10.10.10">
    <property type="entry name" value="Winged helix-like DNA-binding domain superfamily/Winged helix DNA-binding domain"/>
    <property type="match status" value="1"/>
</dbReference>
<feature type="domain" description="HTH lysR-type" evidence="5">
    <location>
        <begin position="5"/>
        <end position="62"/>
    </location>
</feature>
<keyword evidence="4" id="KW-0804">Transcription</keyword>
<dbReference type="EMBL" id="FOQG01000003">
    <property type="protein sequence ID" value="SFH93353.1"/>
    <property type="molecule type" value="Genomic_DNA"/>
</dbReference>
<proteinExistence type="inferred from homology"/>
<dbReference type="AlphaFoldDB" id="A0A1I3E3G3"/>
<name>A0A1I3E3G3_9ACTN</name>
<dbReference type="STRING" id="1005945.SAMN05216561_103197"/>
<evidence type="ECO:0000313" key="7">
    <source>
        <dbReference type="Proteomes" id="UP000198649"/>
    </source>
</evidence>
<accession>A0A1I3E3G3</accession>
<dbReference type="GO" id="GO:0003700">
    <property type="term" value="F:DNA-binding transcription factor activity"/>
    <property type="evidence" value="ECO:0007669"/>
    <property type="project" value="InterPro"/>
</dbReference>
<dbReference type="SUPFAM" id="SSF46785">
    <property type="entry name" value="Winged helix' DNA-binding domain"/>
    <property type="match status" value="1"/>
</dbReference>
<dbReference type="InterPro" id="IPR036388">
    <property type="entry name" value="WH-like_DNA-bd_sf"/>
</dbReference>
<gene>
    <name evidence="6" type="ORF">SAMN05216561_103197</name>
</gene>
<dbReference type="PROSITE" id="PS50931">
    <property type="entry name" value="HTH_LYSR"/>
    <property type="match status" value="1"/>
</dbReference>
<dbReference type="InterPro" id="IPR036390">
    <property type="entry name" value="WH_DNA-bd_sf"/>
</dbReference>
<dbReference type="PANTHER" id="PTHR30126:SF39">
    <property type="entry name" value="HTH-TYPE TRANSCRIPTIONAL REGULATOR CYSL"/>
    <property type="match status" value="1"/>
</dbReference>
<reference evidence="6 7" key="1">
    <citation type="submission" date="2016-10" db="EMBL/GenBank/DDBJ databases">
        <authorList>
            <person name="de Groot N.N."/>
        </authorList>
    </citation>
    <scope>NUCLEOTIDE SEQUENCE [LARGE SCALE GENOMIC DNA]</scope>
    <source>
        <strain evidence="6 7">CGMCC 1.11156</strain>
    </source>
</reference>
<dbReference type="Proteomes" id="UP000198649">
    <property type="component" value="Unassembled WGS sequence"/>
</dbReference>
<dbReference type="SUPFAM" id="SSF53850">
    <property type="entry name" value="Periplasmic binding protein-like II"/>
    <property type="match status" value="1"/>
</dbReference>
<dbReference type="RefSeq" id="WP_091111020.1">
    <property type="nucleotide sequence ID" value="NZ_BKAF01000007.1"/>
</dbReference>
<keyword evidence="3 6" id="KW-0238">DNA-binding</keyword>
<dbReference type="InterPro" id="IPR000847">
    <property type="entry name" value="LysR_HTH_N"/>
</dbReference>
<dbReference type="GO" id="GO:0000976">
    <property type="term" value="F:transcription cis-regulatory region binding"/>
    <property type="evidence" value="ECO:0007669"/>
    <property type="project" value="TreeGrafter"/>
</dbReference>
<dbReference type="Pfam" id="PF03466">
    <property type="entry name" value="LysR_substrate"/>
    <property type="match status" value="1"/>
</dbReference>
<keyword evidence="7" id="KW-1185">Reference proteome</keyword>
<comment type="similarity">
    <text evidence="1">Belongs to the LysR transcriptional regulatory family.</text>
</comment>